<dbReference type="KEGG" id="zmp:Zymop_0241"/>
<evidence type="ECO:0000313" key="5">
    <source>
        <dbReference type="EMBL" id="AEI37144.1"/>
    </source>
</evidence>
<evidence type="ECO:0000256" key="3">
    <source>
        <dbReference type="SAM" id="SignalP"/>
    </source>
</evidence>
<proteinExistence type="predicted"/>
<dbReference type="STRING" id="579138.Zymop_0241"/>
<dbReference type="EMBL" id="CP002865">
    <property type="protein sequence ID" value="AEI37144.1"/>
    <property type="molecule type" value="Genomic_DNA"/>
</dbReference>
<evidence type="ECO:0000259" key="4">
    <source>
        <dbReference type="Pfam" id="PF04536"/>
    </source>
</evidence>
<dbReference type="AlphaFoldDB" id="F8EU64"/>
<evidence type="ECO:0000313" key="6">
    <source>
        <dbReference type="Proteomes" id="UP000000491"/>
    </source>
</evidence>
<accession>F8EU64</accession>
<feature type="region of interest" description="Disordered" evidence="1">
    <location>
        <begin position="297"/>
        <end position="337"/>
    </location>
</feature>
<keyword evidence="2" id="KW-1133">Transmembrane helix</keyword>
<dbReference type="PANTHER" id="PTHR30373">
    <property type="entry name" value="UPF0603 PROTEIN YGCG"/>
    <property type="match status" value="1"/>
</dbReference>
<feature type="domain" description="TPM" evidence="4">
    <location>
        <begin position="44"/>
        <end position="166"/>
    </location>
</feature>
<evidence type="ECO:0000256" key="2">
    <source>
        <dbReference type="SAM" id="Phobius"/>
    </source>
</evidence>
<dbReference type="Gene3D" id="3.10.310.50">
    <property type="match status" value="1"/>
</dbReference>
<dbReference type="eggNOG" id="COG1512">
    <property type="taxonomic scope" value="Bacteria"/>
</dbReference>
<feature type="compositionally biased region" description="Basic and acidic residues" evidence="1">
    <location>
        <begin position="305"/>
        <end position="315"/>
    </location>
</feature>
<dbReference type="Pfam" id="PF04536">
    <property type="entry name" value="TPM_phosphatase"/>
    <property type="match status" value="1"/>
</dbReference>
<reference evidence="5 6" key="1">
    <citation type="journal article" date="2011" name="J. Bacteriol.">
        <title>Genome sequence of the ethanol-producing Zymomonas mobilis subsp. pomaceae lectotype strain ATCC 29192.</title>
        <authorList>
            <person name="Kouvelis V.N."/>
            <person name="Davenport K.W."/>
            <person name="Brettin T.S."/>
            <person name="Bruce D."/>
            <person name="Detter C."/>
            <person name="Han C.S."/>
            <person name="Nolan M."/>
            <person name="Tapia R."/>
            <person name="Damoulaki A."/>
            <person name="Kyrpides N.C."/>
            <person name="Typas M.A."/>
            <person name="Pappas K.M."/>
        </authorList>
    </citation>
    <scope>NUCLEOTIDE SEQUENCE [LARGE SCALE GENOMIC DNA]</scope>
    <source>
        <strain evidence="6">ATCC 29192 / DSM 22645 / JCM 10191 / CCUG 17912 / NBRC 13757 / NCIMB 11200 / NRRL B-4491 / Barker I</strain>
    </source>
</reference>
<keyword evidence="2" id="KW-0472">Membrane</keyword>
<gene>
    <name evidence="5" type="ordered locus">Zymop_0241</name>
</gene>
<dbReference type="PANTHER" id="PTHR30373:SF2">
    <property type="entry name" value="UPF0603 PROTEIN YGCG"/>
    <property type="match status" value="1"/>
</dbReference>
<keyword evidence="2" id="KW-0812">Transmembrane</keyword>
<keyword evidence="3" id="KW-0732">Signal</keyword>
<dbReference type="InterPro" id="IPR007621">
    <property type="entry name" value="TPM_dom"/>
</dbReference>
<dbReference type="HOGENOM" id="CLU_035211_2_3_5"/>
<dbReference type="RefSeq" id="WP_013933544.1">
    <property type="nucleotide sequence ID" value="NC_015709.1"/>
</dbReference>
<evidence type="ECO:0000256" key="1">
    <source>
        <dbReference type="SAM" id="MobiDB-lite"/>
    </source>
</evidence>
<sequence>MSNFKKNLLSRCWLLGCLFCAFATVFMTAGAFAQNFPDIGDQYVVDAAHVLSPQREKKINAELAEIERKSGHQMIVVTVDDLQGYDIRDYGYRLGRHWGIGHNKINDGLLFIVYPKAGNRKVSVEVGYGLEGSITDALTFTLLHQKVVPVLKKNVEDGIEAGVQVFGDLLTDPEDELRNKSLKAEADYKTKTTNDSLPVKPLKPIHPLIWIIIIGGGFFFITALISESKFQNFAKGHDKNDYSSKKEGFLSSPISGRLHFFFGTLWSVLRFILNIISTFMLLSMLFGRRNGGGHGGSGGGFFGGDGRDNSDHDSGNDDSFGGGDGGSFGGGGASDDW</sequence>
<protein>
    <recommendedName>
        <fullName evidence="4">TPM domain-containing protein</fullName>
    </recommendedName>
</protein>
<dbReference type="Proteomes" id="UP000000491">
    <property type="component" value="Chromosome"/>
</dbReference>
<organism evidence="5 6">
    <name type="scientific">Zymomonas mobilis subsp. pomaceae (strain ATCC 29192 / DSM 22645 / JCM 10191 / CCUG 17912 / NBRC 13757 / NCIMB 11200 / NRRL B-4491 / Barker I)</name>
    <dbReference type="NCBI Taxonomy" id="579138"/>
    <lineage>
        <taxon>Bacteria</taxon>
        <taxon>Pseudomonadati</taxon>
        <taxon>Pseudomonadota</taxon>
        <taxon>Alphaproteobacteria</taxon>
        <taxon>Sphingomonadales</taxon>
        <taxon>Zymomonadaceae</taxon>
        <taxon>Zymomonas</taxon>
    </lineage>
</organism>
<feature type="signal peptide" evidence="3">
    <location>
        <begin position="1"/>
        <end position="33"/>
    </location>
</feature>
<dbReference type="PATRIC" id="fig|579138.3.peg.257"/>
<feature type="transmembrane region" description="Helical" evidence="2">
    <location>
        <begin position="260"/>
        <end position="286"/>
    </location>
</feature>
<feature type="chain" id="PRO_5003369943" description="TPM domain-containing protein" evidence="3">
    <location>
        <begin position="34"/>
        <end position="337"/>
    </location>
</feature>
<name>F8EU64_ZYMMT</name>
<feature type="compositionally biased region" description="Gly residues" evidence="1">
    <location>
        <begin position="320"/>
        <end position="337"/>
    </location>
</feature>
<feature type="transmembrane region" description="Helical" evidence="2">
    <location>
        <begin position="208"/>
        <end position="225"/>
    </location>
</feature>